<dbReference type="VEuPathDB" id="TriTrypDB:LMJLV39_250026900"/>
<dbReference type="AlphaFoldDB" id="Q4Q9P6"/>
<evidence type="ECO:0000313" key="1">
    <source>
        <dbReference type="EMBL" id="CAJ05479.1"/>
    </source>
</evidence>
<gene>
    <name evidence="1" type="ORF">LMJF_25_1930</name>
</gene>
<dbReference type="VEuPathDB" id="TriTrypDB:LMJSD75_250026900"/>
<dbReference type="HOGENOM" id="CLU_1186948_0_0_1"/>
<evidence type="ECO:0000313" key="2">
    <source>
        <dbReference type="Proteomes" id="UP000000542"/>
    </source>
</evidence>
<dbReference type="VEuPathDB" id="TriTrypDB:LMJFC_250030100"/>
<protein>
    <recommendedName>
        <fullName evidence="3">RRM domain-containing protein</fullName>
    </recommendedName>
</protein>
<evidence type="ECO:0008006" key="3">
    <source>
        <dbReference type="Google" id="ProtNLM"/>
    </source>
</evidence>
<dbReference type="GeneID" id="5652674"/>
<dbReference type="GO" id="GO:0003676">
    <property type="term" value="F:nucleic acid binding"/>
    <property type="evidence" value="ECO:0007669"/>
    <property type="project" value="InterPro"/>
</dbReference>
<accession>Q4Q9P6</accession>
<dbReference type="KEGG" id="lma:LMJF_25_1930"/>
<dbReference type="EMBL" id="FR796421">
    <property type="protein sequence ID" value="CAJ05479.1"/>
    <property type="molecule type" value="Genomic_DNA"/>
</dbReference>
<dbReference type="GO" id="GO:0005654">
    <property type="term" value="C:nucleoplasm"/>
    <property type="evidence" value="ECO:0000266"/>
    <property type="project" value="GeneDB"/>
</dbReference>
<dbReference type="SMR" id="Q4Q9P6"/>
<dbReference type="RefSeq" id="XP_001683952.1">
    <property type="nucleotide sequence ID" value="XM_001683900.1"/>
</dbReference>
<dbReference type="InterPro" id="IPR035979">
    <property type="entry name" value="RBD_domain_sf"/>
</dbReference>
<keyword evidence="2" id="KW-1185">Reference proteome</keyword>
<dbReference type="eggNOG" id="ENOG502S5SC">
    <property type="taxonomic scope" value="Eukaryota"/>
</dbReference>
<reference evidence="1 2" key="1">
    <citation type="journal article" date="2005" name="Science">
        <title>The genome of the kinetoplastid parasite, Leishmania major.</title>
        <authorList>
            <person name="Ivens A.C."/>
            <person name="Peacock C.S."/>
            <person name="Worthey E.A."/>
            <person name="Murphy L."/>
            <person name="Aggarwal G."/>
            <person name="Berriman M."/>
            <person name="Sisk E."/>
            <person name="Rajandream M.A."/>
            <person name="Adlem E."/>
            <person name="Aert R."/>
            <person name="Anupama A."/>
            <person name="Apostolou Z."/>
            <person name="Attipoe P."/>
            <person name="Bason N."/>
            <person name="Bauser C."/>
            <person name="Beck A."/>
            <person name="Beverley S.M."/>
            <person name="Bianchettin G."/>
            <person name="Borzym K."/>
            <person name="Bothe G."/>
            <person name="Bruschi C.V."/>
            <person name="Collins M."/>
            <person name="Cadag E."/>
            <person name="Ciarloni L."/>
            <person name="Clayton C."/>
            <person name="Coulson R.M."/>
            <person name="Cronin A."/>
            <person name="Cruz A.K."/>
            <person name="Davies R.M."/>
            <person name="De Gaudenzi J."/>
            <person name="Dobson D.E."/>
            <person name="Duesterhoeft A."/>
            <person name="Fazelina G."/>
            <person name="Fosker N."/>
            <person name="Frasch A.C."/>
            <person name="Fraser A."/>
            <person name="Fuchs M."/>
            <person name="Gabel C."/>
            <person name="Goble A."/>
            <person name="Goffeau A."/>
            <person name="Harris D."/>
            <person name="Hertz-Fowler C."/>
            <person name="Hilbert H."/>
            <person name="Horn D."/>
            <person name="Huang Y."/>
            <person name="Klages S."/>
            <person name="Knights A."/>
            <person name="Kube M."/>
            <person name="Larke N."/>
            <person name="Litvin L."/>
            <person name="Lord A."/>
            <person name="Louie T."/>
            <person name="Marra M."/>
            <person name="Masuy D."/>
            <person name="Matthews K."/>
            <person name="Michaeli S."/>
            <person name="Mottram J.C."/>
            <person name="Muller-Auer S."/>
            <person name="Munden H."/>
            <person name="Nelson S."/>
            <person name="Norbertczak H."/>
            <person name="Oliver K."/>
            <person name="O'neil S."/>
            <person name="Pentony M."/>
            <person name="Pohl T.M."/>
            <person name="Price C."/>
            <person name="Purnelle B."/>
            <person name="Quail M.A."/>
            <person name="Rabbinowitsch E."/>
            <person name="Reinhardt R."/>
            <person name="Rieger M."/>
            <person name="Rinta J."/>
            <person name="Robben J."/>
            <person name="Robertson L."/>
            <person name="Ruiz J.C."/>
            <person name="Rutter S."/>
            <person name="Saunders D."/>
            <person name="Schafer M."/>
            <person name="Schein J."/>
            <person name="Schwartz D.C."/>
            <person name="Seeger K."/>
            <person name="Seyler A."/>
            <person name="Sharp S."/>
            <person name="Shin H."/>
            <person name="Sivam D."/>
            <person name="Squares R."/>
            <person name="Squares S."/>
            <person name="Tosato V."/>
            <person name="Vogt C."/>
            <person name="Volckaert G."/>
            <person name="Wambutt R."/>
            <person name="Warren T."/>
            <person name="Wedler H."/>
            <person name="Woodward J."/>
            <person name="Zhou S."/>
            <person name="Zimmermann W."/>
            <person name="Smith D.F."/>
            <person name="Blackwell J.M."/>
            <person name="Stuart K.D."/>
            <person name="Barrell B."/>
            <person name="Myler P.J."/>
        </authorList>
    </citation>
    <scope>NUCLEOTIDE SEQUENCE [LARGE SCALE GENOMIC DNA]</scope>
    <source>
        <strain evidence="2">MHOM/IL/81/Friedlin</strain>
    </source>
</reference>
<organism evidence="1 2">
    <name type="scientific">Leishmania major</name>
    <dbReference type="NCBI Taxonomy" id="5664"/>
    <lineage>
        <taxon>Eukaryota</taxon>
        <taxon>Discoba</taxon>
        <taxon>Euglenozoa</taxon>
        <taxon>Kinetoplastea</taxon>
        <taxon>Metakinetoplastina</taxon>
        <taxon>Trypanosomatida</taxon>
        <taxon>Trypanosomatidae</taxon>
        <taxon>Leishmaniinae</taxon>
        <taxon>Leishmania</taxon>
    </lineage>
</organism>
<dbReference type="SUPFAM" id="SSF54928">
    <property type="entry name" value="RNA-binding domain, RBD"/>
    <property type="match status" value="1"/>
</dbReference>
<dbReference type="InParanoid" id="Q4Q9P6"/>
<proteinExistence type="predicted"/>
<dbReference type="Proteomes" id="UP000000542">
    <property type="component" value="Chromosome 25"/>
</dbReference>
<name>Q4Q9P6_LEIMA</name>
<reference evidence="1 2" key="2">
    <citation type="journal article" date="2011" name="Genome Res.">
        <title>Chromosome and gene copy number variation allow major structural change between species and strains of Leishmania.</title>
        <authorList>
            <person name="Rogers M.B."/>
            <person name="Hilley J.D."/>
            <person name="Dickens N.J."/>
            <person name="Wilkes J."/>
            <person name="Bates P.A."/>
            <person name="Depledge D.P."/>
            <person name="Harris D."/>
            <person name="Her Y."/>
            <person name="Herzyk P."/>
            <person name="Imamura H."/>
            <person name="Otto T.D."/>
            <person name="Sanders M."/>
            <person name="Seeger K."/>
            <person name="Dujardin J.C."/>
            <person name="Berriman M."/>
            <person name="Smith D.F."/>
            <person name="Hertz-Fowler C."/>
            <person name="Mottram J.C."/>
        </authorList>
    </citation>
    <scope>NUCLEOTIDE SEQUENCE [LARGE SCALE GENOMIC DNA]</scope>
    <source>
        <strain evidence="2">MHOM/IL/81/Friedlin</strain>
    </source>
</reference>
<dbReference type="VEuPathDB" id="TriTrypDB:LmjF.25.1930"/>
<sequence length="234" mass="24901">MAARLLEPRHSSAAGLMPTVLIISGFPWHTSELAVHRYLTDVYPAAEPVTTRLYTNPTNGASRGHCFVEYNLPPSSAVLCTSAVAAATANSSNGTDVRAIAGGSTAQESSSGGGGAVDAVDALLPPVLREVKRCVEEHPYECVYLKVHAYVLTSQRWSRAGRLPELPTDPPAALWRGRAGALVGYGDEGFSVRAGRELGLPNTVTADGKLQLERLRKRLRTTSARRASGHLSAE</sequence>
<dbReference type="OMA" id="EGFTVRC"/>